<dbReference type="InterPro" id="IPR012340">
    <property type="entry name" value="NA-bd_OB-fold"/>
</dbReference>
<feature type="compositionally biased region" description="Basic and acidic residues" evidence="3">
    <location>
        <begin position="745"/>
        <end position="754"/>
    </location>
</feature>
<keyword evidence="6" id="KW-1185">Reference proteome</keyword>
<dbReference type="PANTHER" id="PTHR34560">
    <property type="entry name" value="POLYKETIDE CYCLASE/DEHYDRASE/LIPID TRANSPORT SUPERFAMILY PROTEIN"/>
    <property type="match status" value="1"/>
</dbReference>
<gene>
    <name evidence="5" type="ORF">CCACVL1_19623</name>
</gene>
<dbReference type="Gene3D" id="1.10.287.110">
    <property type="entry name" value="DnaJ domain"/>
    <property type="match status" value="1"/>
</dbReference>
<dbReference type="InterPro" id="IPR036386">
    <property type="entry name" value="HscB_C_sf"/>
</dbReference>
<comment type="similarity">
    <text evidence="1">Belongs to the HscB family.</text>
</comment>
<organism evidence="5 6">
    <name type="scientific">Corchorus capsularis</name>
    <name type="common">Jute</name>
    <dbReference type="NCBI Taxonomy" id="210143"/>
    <lineage>
        <taxon>Eukaryota</taxon>
        <taxon>Viridiplantae</taxon>
        <taxon>Streptophyta</taxon>
        <taxon>Embryophyta</taxon>
        <taxon>Tracheophyta</taxon>
        <taxon>Spermatophyta</taxon>
        <taxon>Magnoliopsida</taxon>
        <taxon>eudicotyledons</taxon>
        <taxon>Gunneridae</taxon>
        <taxon>Pentapetalae</taxon>
        <taxon>rosids</taxon>
        <taxon>malvids</taxon>
        <taxon>Malvales</taxon>
        <taxon>Malvaceae</taxon>
        <taxon>Grewioideae</taxon>
        <taxon>Apeibeae</taxon>
        <taxon>Corchorus</taxon>
    </lineage>
</organism>
<dbReference type="NCBIfam" id="TIGR00714">
    <property type="entry name" value="hscB"/>
    <property type="match status" value="1"/>
</dbReference>
<dbReference type="InterPro" id="IPR023393">
    <property type="entry name" value="START-like_dom_sf"/>
</dbReference>
<dbReference type="SMART" id="SM00271">
    <property type="entry name" value="DnaJ"/>
    <property type="match status" value="1"/>
</dbReference>
<protein>
    <recommendedName>
        <fullName evidence="4">J domain-containing protein</fullName>
    </recommendedName>
</protein>
<dbReference type="SUPFAM" id="SSF55961">
    <property type="entry name" value="Bet v1-like"/>
    <property type="match status" value="1"/>
</dbReference>
<feature type="region of interest" description="Disordered" evidence="3">
    <location>
        <begin position="155"/>
        <end position="174"/>
    </location>
</feature>
<feature type="domain" description="J" evidence="4">
    <location>
        <begin position="930"/>
        <end position="1002"/>
    </location>
</feature>
<feature type="region of interest" description="Disordered" evidence="3">
    <location>
        <begin position="745"/>
        <end position="773"/>
    </location>
</feature>
<dbReference type="Proteomes" id="UP000188268">
    <property type="component" value="Unassembled WGS sequence"/>
</dbReference>
<dbReference type="OMA" id="VNCIRRM"/>
<evidence type="ECO:0000259" key="4">
    <source>
        <dbReference type="PROSITE" id="PS50076"/>
    </source>
</evidence>
<keyword evidence="2" id="KW-0143">Chaperone</keyword>
<dbReference type="Gene3D" id="3.30.530.20">
    <property type="match status" value="1"/>
</dbReference>
<dbReference type="PANTHER" id="PTHR34560:SF1">
    <property type="entry name" value="START DOMAIN-CONTAINING PROTEIN"/>
    <property type="match status" value="1"/>
</dbReference>
<dbReference type="FunFam" id="1.10.287.110:FF:000082">
    <property type="entry name" value="Iron-sulfur cluster co-chaperone protein HscB, mitochondrial"/>
    <property type="match status" value="1"/>
</dbReference>
<evidence type="ECO:0000256" key="2">
    <source>
        <dbReference type="ARBA" id="ARBA00023186"/>
    </source>
</evidence>
<sequence>MLGRISSDSDSLPDVVGILGGEKLRITLWYPELMDLNITDVIRLGYQPVLALDGIYVKDNQGNKQLNSCSGTKFYLDPQIPQATEMRAKFPVDERPIDLISSADADANQEYTYPDAVEKSIQHLLYMKSAVIKVNSHADLLEEVQTDQVICTPHAEISPSGTKTSPTATPVDEPNVLGVKPNQSAAKEMKTCDVFLIALDKIIDEMMIFLLYLYRERLDKTLASAELSNPETLRTLVKNQILRSAQHEKEGFTENLLDTRTQEVSNFLDMLRSTSVDDHHVSKSSEASHGEWKLKQDNEEFRVMYREGPHGTPFHTLLVEGYVDGPMDVCLCVSWESALYKKWWPQSSFPSFKVTSSTCLQKVRVGEQISLVSTTVLESEIIKCLFVFAFLEERVKVAWPLSAREALVHYFFFEYFQDDLIVILVNTISDVSSIDKATHGFTNDGIPEAKDVVRIDLVGGFALQKVTNGRSYFRTIANMDMKLDFVPPSLINFIARQLVGNGFRLYQKAVASVSDCDEDYNKALGDSLYAQIREALYSGNKSGEVLQGQELKSETCLLPNEHLVEGTQDDIHDLEQKAHANEHASEILPPEKAEDTKKKALGEIEEQKAHSNERASEILPEKAQDTKRKAFGEIEEEESEEITCLEEGVEAANQPSTNGFAAANDVNAKNKISIRPEVKEALGLLEKAISIVRQYGLNAESRSSSFSDEEPATSEEEAVEDLANAADNKDSLKLDAGVEASSKKIIERTLHDSRNSSNSNNRRSAGSNSFSREVNHNKVAPASPQQTVSIPIETNQVTLNSYDNGTIKLSKETIERKMYKTKKLWTPLSTVIRRALPTTCRLNTYTPVSQFRSLSSHLEASSRVSLSPPFFHDLYGNLKFSAENFCSLSAAKVNSTTIRCWNCDAVSAGTTPFLYCDSCRSIQPVDVSVDYFQIFGLEKKYDIEVDGLEGKYKDWQKKLHPDLVHSKSEKEREYAAEQSARVIDAYRTLSKPLSRAIYILRLEGVDVDEEQTVSDPELLTEIMEIREAVEEATDAQALNQIQSQMKEKLEESSKSFANAYRSRKFDEAATYSCCSHNAAMGSTTLKIEEMITLKNE</sequence>
<reference evidence="5 6" key="1">
    <citation type="submission" date="2013-09" db="EMBL/GenBank/DDBJ databases">
        <title>Corchorus capsularis genome sequencing.</title>
        <authorList>
            <person name="Alam M."/>
            <person name="Haque M.S."/>
            <person name="Islam M.S."/>
            <person name="Emdad E.M."/>
            <person name="Islam M.M."/>
            <person name="Ahmed B."/>
            <person name="Halim A."/>
            <person name="Hossen Q.M.M."/>
            <person name="Hossain M.Z."/>
            <person name="Ahmed R."/>
            <person name="Khan M.M."/>
            <person name="Islam R."/>
            <person name="Rashid M.M."/>
            <person name="Khan S.A."/>
            <person name="Rahman M.S."/>
            <person name="Alam M."/>
        </authorList>
    </citation>
    <scope>NUCLEOTIDE SEQUENCE [LARGE SCALE GENOMIC DNA]</scope>
    <source>
        <strain evidence="6">cv. CVL-1</strain>
        <tissue evidence="5">Whole seedling</tissue>
    </source>
</reference>
<dbReference type="Pfam" id="PF07743">
    <property type="entry name" value="HSCB_C"/>
    <property type="match status" value="1"/>
</dbReference>
<feature type="compositionally biased region" description="Polar residues" evidence="3">
    <location>
        <begin position="159"/>
        <end position="168"/>
    </location>
</feature>
<accession>A0A1R3HFU7</accession>
<dbReference type="AlphaFoldDB" id="A0A1R3HFU7"/>
<dbReference type="Gramene" id="OMO69165">
    <property type="protein sequence ID" value="OMO69165"/>
    <property type="gene ID" value="CCACVL1_19623"/>
</dbReference>
<dbReference type="GO" id="GO:0001671">
    <property type="term" value="F:ATPase activator activity"/>
    <property type="evidence" value="ECO:0007669"/>
    <property type="project" value="InterPro"/>
</dbReference>
<feature type="compositionally biased region" description="Acidic residues" evidence="3">
    <location>
        <begin position="707"/>
        <end position="720"/>
    </location>
</feature>
<dbReference type="InterPro" id="IPR009073">
    <property type="entry name" value="HscB_oligo_C"/>
</dbReference>
<dbReference type="OrthoDB" id="17317at2759"/>
<comment type="caution">
    <text evidence="5">The sequence shown here is derived from an EMBL/GenBank/DDBJ whole genome shotgun (WGS) entry which is preliminary data.</text>
</comment>
<dbReference type="GO" id="GO:0044571">
    <property type="term" value="P:[2Fe-2S] cluster assembly"/>
    <property type="evidence" value="ECO:0007669"/>
    <property type="project" value="InterPro"/>
</dbReference>
<dbReference type="Gene3D" id="2.40.50.140">
    <property type="entry name" value="Nucleic acid-binding proteins"/>
    <property type="match status" value="1"/>
</dbReference>
<dbReference type="SUPFAM" id="SSF47144">
    <property type="entry name" value="HSC20 (HSCB), C-terminal oligomerisation domain"/>
    <property type="match status" value="1"/>
</dbReference>
<feature type="compositionally biased region" description="Low complexity" evidence="3">
    <location>
        <begin position="755"/>
        <end position="772"/>
    </location>
</feature>
<dbReference type="SUPFAM" id="SSF46565">
    <property type="entry name" value="Chaperone J-domain"/>
    <property type="match status" value="1"/>
</dbReference>
<dbReference type="InterPro" id="IPR036869">
    <property type="entry name" value="J_dom_sf"/>
</dbReference>
<evidence type="ECO:0000313" key="5">
    <source>
        <dbReference type="EMBL" id="OMO69165.1"/>
    </source>
</evidence>
<dbReference type="CDD" id="cd06257">
    <property type="entry name" value="DnaJ"/>
    <property type="match status" value="1"/>
</dbReference>
<dbReference type="SUPFAM" id="SSF50249">
    <property type="entry name" value="Nucleic acid-binding proteins"/>
    <property type="match status" value="1"/>
</dbReference>
<dbReference type="GO" id="GO:0051087">
    <property type="term" value="F:protein-folding chaperone binding"/>
    <property type="evidence" value="ECO:0007669"/>
    <property type="project" value="InterPro"/>
</dbReference>
<dbReference type="EMBL" id="AWWV01012078">
    <property type="protein sequence ID" value="OMO69165.1"/>
    <property type="molecule type" value="Genomic_DNA"/>
</dbReference>
<feature type="region of interest" description="Disordered" evidence="3">
    <location>
        <begin position="699"/>
        <end position="726"/>
    </location>
</feature>
<dbReference type="InterPro" id="IPR001623">
    <property type="entry name" value="DnaJ_domain"/>
</dbReference>
<evidence type="ECO:0000256" key="3">
    <source>
        <dbReference type="SAM" id="MobiDB-lite"/>
    </source>
</evidence>
<proteinExistence type="inferred from homology"/>
<dbReference type="STRING" id="210143.A0A1R3HFU7"/>
<dbReference type="Gene3D" id="1.20.1280.20">
    <property type="entry name" value="HscB, C-terminal domain"/>
    <property type="match status" value="1"/>
</dbReference>
<evidence type="ECO:0000313" key="6">
    <source>
        <dbReference type="Proteomes" id="UP000188268"/>
    </source>
</evidence>
<name>A0A1R3HFU7_COCAP</name>
<dbReference type="GO" id="GO:0051259">
    <property type="term" value="P:protein complex oligomerization"/>
    <property type="evidence" value="ECO:0007669"/>
    <property type="project" value="InterPro"/>
</dbReference>
<dbReference type="InterPro" id="IPR004640">
    <property type="entry name" value="HscB"/>
</dbReference>
<dbReference type="PROSITE" id="PS50076">
    <property type="entry name" value="DNAJ_2"/>
    <property type="match status" value="1"/>
</dbReference>
<evidence type="ECO:0000256" key="1">
    <source>
        <dbReference type="ARBA" id="ARBA00010476"/>
    </source>
</evidence>